<comment type="caution">
    <text evidence="10">The sequence shown here is derived from an EMBL/GenBank/DDBJ whole genome shotgun (WGS) entry which is preliminary data.</text>
</comment>
<sequence>MSDSPPDRPPAASGSKAKHRPRTTTACNRCRTKRGRCDGQKPICGPCQTSSAICEYELGGDKRKPYTKAVVQAMQLRIDTLEAQLAALTTGQASNASPTYRDGDMDVDPTSKSPLELLLDLSGPTTGGDLPVRGRARASPASTATVSGPTSLSFQEGSAPQVNPDPDNVDTFQGGLAINAHGELRFYGPTSSYRAVLADSATLSSTNPDMVNAMRAFSLTRAPLPTALPADPALPRRPPELAPDFKVKLLKLAFEYCFSHYNMVPERQFFADLQRFPSERTQFYSPFLLNVVLAVGCRYLDPDDDFPPEICGLVGNFETRGDVFLTWSRYLLDQEWYAPSLSTIRGLLVLGMYLGSRGFDGPCFIFVGMALRLTEDFGLNLGPHRLAMSDGVPLYDDLVAARRECFWTVLSSDVISSMYIGRRITFVPDIVDIDPPHVVPDIDFDAPMYRSSAFHWSSRLIFIASKVMARVYSLRPGISLAQRQAEVPELHLLLESWYHELPSHLRAGGSDPLKAPHPHILVLNMVLHMVHISLHRPFFRRRSASNPMTNVSTEKCLLAASNIVRLVKLHRGSGGLRLAAPGVQHAAFNAGTVLAISAVEDGISDTPRQDYERRVQAKKDLRFIVASLKEMGGTWTTAHTSAGVLEALMSQWEAASSMPEQPPAPAYAPLTGSPTLSPLSTSPHAPLPQPELDSSSSSAHSVGLDLSSFDFGEATALSQLGDAPSARAPAGDETPTAAAGDRSGTQTPSRLFGAGWFAPRLGTAGDGAGAGAYGLMFPSWDVDSVGAVDDFMNLLNVPESKPPSAAQTPNFV</sequence>
<feature type="compositionally biased region" description="Low complexity" evidence="8">
    <location>
        <begin position="1"/>
        <end position="15"/>
    </location>
</feature>
<keyword evidence="6" id="KW-0804">Transcription</keyword>
<dbReference type="OrthoDB" id="2154091at2759"/>
<dbReference type="SMART" id="SM00066">
    <property type="entry name" value="GAL4"/>
    <property type="match status" value="1"/>
</dbReference>
<feature type="region of interest" description="Disordered" evidence="8">
    <location>
        <begin position="722"/>
        <end position="751"/>
    </location>
</feature>
<dbReference type="PANTHER" id="PTHR31313:SF81">
    <property type="entry name" value="TY1 ENHANCER ACTIVATOR"/>
    <property type="match status" value="1"/>
</dbReference>
<dbReference type="Proteomes" id="UP000311382">
    <property type="component" value="Unassembled WGS sequence"/>
</dbReference>
<evidence type="ECO:0000256" key="6">
    <source>
        <dbReference type="ARBA" id="ARBA00023163"/>
    </source>
</evidence>
<keyword evidence="3" id="KW-0862">Zinc</keyword>
<gene>
    <name evidence="10" type="ORF">DMC30DRAFT_416981</name>
</gene>
<dbReference type="PROSITE" id="PS00463">
    <property type="entry name" value="ZN2_CY6_FUNGAL_1"/>
    <property type="match status" value="1"/>
</dbReference>
<dbReference type="GO" id="GO:0005634">
    <property type="term" value="C:nucleus"/>
    <property type="evidence" value="ECO:0007669"/>
    <property type="project" value="UniProtKB-SubCell"/>
</dbReference>
<dbReference type="InterPro" id="IPR036864">
    <property type="entry name" value="Zn2-C6_fun-type_DNA-bd_sf"/>
</dbReference>
<dbReference type="PROSITE" id="PS50048">
    <property type="entry name" value="ZN2_CY6_FUNGAL_2"/>
    <property type="match status" value="1"/>
</dbReference>
<dbReference type="AlphaFoldDB" id="A0A5C5FUT3"/>
<dbReference type="Gene3D" id="4.10.240.10">
    <property type="entry name" value="Zn(2)-C6 fungal-type DNA-binding domain"/>
    <property type="match status" value="1"/>
</dbReference>
<evidence type="ECO:0000256" key="5">
    <source>
        <dbReference type="ARBA" id="ARBA00023125"/>
    </source>
</evidence>
<dbReference type="GO" id="GO:0000981">
    <property type="term" value="F:DNA-binding transcription factor activity, RNA polymerase II-specific"/>
    <property type="evidence" value="ECO:0007669"/>
    <property type="project" value="InterPro"/>
</dbReference>
<dbReference type="InterPro" id="IPR051615">
    <property type="entry name" value="Transcr_Regulatory_Elem"/>
</dbReference>
<evidence type="ECO:0000256" key="8">
    <source>
        <dbReference type="SAM" id="MobiDB-lite"/>
    </source>
</evidence>
<evidence type="ECO:0000256" key="7">
    <source>
        <dbReference type="ARBA" id="ARBA00023242"/>
    </source>
</evidence>
<keyword evidence="7" id="KW-0539">Nucleus</keyword>
<keyword evidence="5" id="KW-0238">DNA-binding</keyword>
<feature type="region of interest" description="Disordered" evidence="8">
    <location>
        <begin position="1"/>
        <end position="24"/>
    </location>
</feature>
<comment type="subcellular location">
    <subcellularLocation>
        <location evidence="1">Nucleus</location>
    </subcellularLocation>
</comment>
<name>A0A5C5FUT3_9BASI</name>
<evidence type="ECO:0000256" key="2">
    <source>
        <dbReference type="ARBA" id="ARBA00022723"/>
    </source>
</evidence>
<dbReference type="CDD" id="cd12148">
    <property type="entry name" value="fungal_TF_MHR"/>
    <property type="match status" value="1"/>
</dbReference>
<dbReference type="STRING" id="5288.A0A5C5FUT3"/>
<evidence type="ECO:0000256" key="4">
    <source>
        <dbReference type="ARBA" id="ARBA00023015"/>
    </source>
</evidence>
<dbReference type="InterPro" id="IPR001138">
    <property type="entry name" value="Zn2Cys6_DnaBD"/>
</dbReference>
<evidence type="ECO:0000256" key="1">
    <source>
        <dbReference type="ARBA" id="ARBA00004123"/>
    </source>
</evidence>
<evidence type="ECO:0000256" key="3">
    <source>
        <dbReference type="ARBA" id="ARBA00022833"/>
    </source>
</evidence>
<evidence type="ECO:0000313" key="10">
    <source>
        <dbReference type="EMBL" id="TNY20425.1"/>
    </source>
</evidence>
<feature type="domain" description="Zn(2)-C6 fungal-type" evidence="9">
    <location>
        <begin position="26"/>
        <end position="56"/>
    </location>
</feature>
<protein>
    <recommendedName>
        <fullName evidence="9">Zn(2)-C6 fungal-type domain-containing protein</fullName>
    </recommendedName>
</protein>
<dbReference type="GO" id="GO:0008270">
    <property type="term" value="F:zinc ion binding"/>
    <property type="evidence" value="ECO:0007669"/>
    <property type="project" value="InterPro"/>
</dbReference>
<dbReference type="SMART" id="SM00906">
    <property type="entry name" value="Fungal_trans"/>
    <property type="match status" value="1"/>
</dbReference>
<evidence type="ECO:0000259" key="9">
    <source>
        <dbReference type="PROSITE" id="PS50048"/>
    </source>
</evidence>
<evidence type="ECO:0000313" key="11">
    <source>
        <dbReference type="Proteomes" id="UP000311382"/>
    </source>
</evidence>
<dbReference type="GO" id="GO:0006351">
    <property type="term" value="P:DNA-templated transcription"/>
    <property type="evidence" value="ECO:0007669"/>
    <property type="project" value="InterPro"/>
</dbReference>
<reference evidence="10 11" key="1">
    <citation type="submission" date="2019-03" db="EMBL/GenBank/DDBJ databases">
        <title>Rhodosporidium diobovatum UCD-FST 08-225 genome sequencing, assembly, and annotation.</title>
        <authorList>
            <person name="Fakankun I.U."/>
            <person name="Fristensky B."/>
            <person name="Levin D.B."/>
        </authorList>
    </citation>
    <scope>NUCLEOTIDE SEQUENCE [LARGE SCALE GENOMIC DNA]</scope>
    <source>
        <strain evidence="10 11">UCD-FST 08-225</strain>
    </source>
</reference>
<feature type="compositionally biased region" description="Polar residues" evidence="8">
    <location>
        <begin position="140"/>
        <end position="161"/>
    </location>
</feature>
<dbReference type="Pfam" id="PF00172">
    <property type="entry name" value="Zn_clus"/>
    <property type="match status" value="1"/>
</dbReference>
<organism evidence="10 11">
    <name type="scientific">Rhodotorula diobovata</name>
    <dbReference type="NCBI Taxonomy" id="5288"/>
    <lineage>
        <taxon>Eukaryota</taxon>
        <taxon>Fungi</taxon>
        <taxon>Dikarya</taxon>
        <taxon>Basidiomycota</taxon>
        <taxon>Pucciniomycotina</taxon>
        <taxon>Microbotryomycetes</taxon>
        <taxon>Sporidiobolales</taxon>
        <taxon>Sporidiobolaceae</taxon>
        <taxon>Rhodotorula</taxon>
    </lineage>
</organism>
<feature type="region of interest" description="Disordered" evidence="8">
    <location>
        <begin position="122"/>
        <end position="162"/>
    </location>
</feature>
<keyword evidence="11" id="KW-1185">Reference proteome</keyword>
<keyword evidence="2" id="KW-0479">Metal-binding</keyword>
<dbReference type="Pfam" id="PF04082">
    <property type="entry name" value="Fungal_trans"/>
    <property type="match status" value="1"/>
</dbReference>
<dbReference type="GO" id="GO:0003677">
    <property type="term" value="F:DNA binding"/>
    <property type="evidence" value="ECO:0007669"/>
    <property type="project" value="UniProtKB-KW"/>
</dbReference>
<feature type="compositionally biased region" description="Low complexity" evidence="8">
    <location>
        <begin position="669"/>
        <end position="684"/>
    </location>
</feature>
<dbReference type="CDD" id="cd00067">
    <property type="entry name" value="GAL4"/>
    <property type="match status" value="1"/>
</dbReference>
<dbReference type="EMBL" id="SOZI01000067">
    <property type="protein sequence ID" value="TNY20425.1"/>
    <property type="molecule type" value="Genomic_DNA"/>
</dbReference>
<dbReference type="PANTHER" id="PTHR31313">
    <property type="entry name" value="TY1 ENHANCER ACTIVATOR"/>
    <property type="match status" value="1"/>
</dbReference>
<dbReference type="InterPro" id="IPR007219">
    <property type="entry name" value="XnlR_reg_dom"/>
</dbReference>
<accession>A0A5C5FUT3</accession>
<feature type="region of interest" description="Disordered" evidence="8">
    <location>
        <begin position="655"/>
        <end position="699"/>
    </location>
</feature>
<dbReference type="SUPFAM" id="SSF57701">
    <property type="entry name" value="Zn2/Cys6 DNA-binding domain"/>
    <property type="match status" value="1"/>
</dbReference>
<keyword evidence="4" id="KW-0805">Transcription regulation</keyword>
<proteinExistence type="predicted"/>